<keyword evidence="2" id="KW-0472">Membrane</keyword>
<feature type="transmembrane region" description="Helical" evidence="2">
    <location>
        <begin position="112"/>
        <end position="132"/>
    </location>
</feature>
<evidence type="ECO:0000313" key="3">
    <source>
        <dbReference type="EMBL" id="CAE7291499.1"/>
    </source>
</evidence>
<comment type="caution">
    <text evidence="3">The sequence shown here is derived from an EMBL/GenBank/DDBJ whole genome shotgun (WGS) entry which is preliminary data.</text>
</comment>
<dbReference type="OrthoDB" id="10295804at2759"/>
<dbReference type="Proteomes" id="UP000601435">
    <property type="component" value="Unassembled WGS sequence"/>
</dbReference>
<organism evidence="3 4">
    <name type="scientific">Symbiodinium necroappetens</name>
    <dbReference type="NCBI Taxonomy" id="1628268"/>
    <lineage>
        <taxon>Eukaryota</taxon>
        <taxon>Sar</taxon>
        <taxon>Alveolata</taxon>
        <taxon>Dinophyceae</taxon>
        <taxon>Suessiales</taxon>
        <taxon>Symbiodiniaceae</taxon>
        <taxon>Symbiodinium</taxon>
    </lineage>
</organism>
<keyword evidence="2" id="KW-1133">Transmembrane helix</keyword>
<accession>A0A812ND38</accession>
<gene>
    <name evidence="3" type="ORF">SNEC2469_LOCUS7140</name>
</gene>
<feature type="region of interest" description="Disordered" evidence="1">
    <location>
        <begin position="1"/>
        <end position="22"/>
    </location>
</feature>
<evidence type="ECO:0000256" key="2">
    <source>
        <dbReference type="SAM" id="Phobius"/>
    </source>
</evidence>
<feature type="compositionally biased region" description="Polar residues" evidence="1">
    <location>
        <begin position="9"/>
        <end position="19"/>
    </location>
</feature>
<sequence>MSDCPPSLSAWTRTQSQGEGLTGHHHAVRSFLVHRRSLCHWAMTTTTRPGPTLAQMVMQGGLVSPVVPAHRQGARFWQLPSCRLIAAKFLSLCFFWVRRGALGMSASSSMPLPRPLGLALSLLLFVAARFFADRQ</sequence>
<keyword evidence="2" id="KW-0812">Transmembrane</keyword>
<evidence type="ECO:0000313" key="4">
    <source>
        <dbReference type="Proteomes" id="UP000601435"/>
    </source>
</evidence>
<evidence type="ECO:0000256" key="1">
    <source>
        <dbReference type="SAM" id="MobiDB-lite"/>
    </source>
</evidence>
<name>A0A812ND38_9DINO</name>
<reference evidence="3" key="1">
    <citation type="submission" date="2021-02" db="EMBL/GenBank/DDBJ databases">
        <authorList>
            <person name="Dougan E. K."/>
            <person name="Rhodes N."/>
            <person name="Thang M."/>
            <person name="Chan C."/>
        </authorList>
    </citation>
    <scope>NUCLEOTIDE SEQUENCE</scope>
</reference>
<protein>
    <submittedName>
        <fullName evidence="3">Uncharacterized protein</fullName>
    </submittedName>
</protein>
<keyword evidence="4" id="KW-1185">Reference proteome</keyword>
<dbReference type="EMBL" id="CAJNJA010012213">
    <property type="protein sequence ID" value="CAE7291499.1"/>
    <property type="molecule type" value="Genomic_DNA"/>
</dbReference>
<proteinExistence type="predicted"/>
<dbReference type="AlphaFoldDB" id="A0A812ND38"/>